<protein>
    <submittedName>
        <fullName evidence="3">Uncharacterized protein</fullName>
    </submittedName>
</protein>
<feature type="signal peptide" evidence="2">
    <location>
        <begin position="1"/>
        <end position="23"/>
    </location>
</feature>
<proteinExistence type="predicted"/>
<organism evidence="3 4">
    <name type="scientific">Vitrella brassicaformis (strain CCMP3155)</name>
    <dbReference type="NCBI Taxonomy" id="1169540"/>
    <lineage>
        <taxon>Eukaryota</taxon>
        <taxon>Sar</taxon>
        <taxon>Alveolata</taxon>
        <taxon>Colpodellida</taxon>
        <taxon>Vitrellaceae</taxon>
        <taxon>Vitrella</taxon>
    </lineage>
</organism>
<name>A0A0G4EGT8_VITBC</name>
<keyword evidence="4" id="KW-1185">Reference proteome</keyword>
<feature type="chain" id="PRO_5005187315" evidence="2">
    <location>
        <begin position="24"/>
        <end position="454"/>
    </location>
</feature>
<evidence type="ECO:0000256" key="2">
    <source>
        <dbReference type="SAM" id="SignalP"/>
    </source>
</evidence>
<dbReference type="Proteomes" id="UP000041254">
    <property type="component" value="Unassembled WGS sequence"/>
</dbReference>
<accession>A0A0G4EGT8</accession>
<evidence type="ECO:0000256" key="1">
    <source>
        <dbReference type="SAM" id="MobiDB-lite"/>
    </source>
</evidence>
<gene>
    <name evidence="3" type="ORF">Vbra_11892</name>
</gene>
<keyword evidence="2" id="KW-0732">Signal</keyword>
<sequence length="454" mass="50986">MALYTWSLCIALILCQLCQQVSSSRVAVGDLVSCSQPPENLAEEPIDISCSVKVPEAFRQRMQANLRGKDTLGVVLAMRLLPEEDSPLEVSLQEVEGLDVTDGECVLYIYPHECYLGSLKKADKLSGNTLIVGMLSWIDHFSPAYGCTEVTIYDASSIKEMYVLSKAGFYYQSFGFQHAPPADQDKKGSCKKMTISLFDRKADILPTAEFNLVVNLVKSIRRSAWMHEKKKKRGAFDQNQKVLDIDINDGAATLEPVAVEHLRRRTVTSVEQESGFKKEMTGWLRTVFVVLKAWPELEKMTRECVAKQERIADGPQNPQADLLLPHLAPSVTIDRSYPPGSTAHQIMCLIQSAGLVLVKSGDKEVLRKEMGRKPSLNLLKFSLPDDAQRCLRVNDGVRQLNDTHAYSLVEEFAPELLQENGERQRSEEAQEEEAKEAKRQKKKKQKTDDTQEAH</sequence>
<evidence type="ECO:0000313" key="4">
    <source>
        <dbReference type="Proteomes" id="UP000041254"/>
    </source>
</evidence>
<dbReference type="AlphaFoldDB" id="A0A0G4EGT8"/>
<dbReference type="InParanoid" id="A0A0G4EGT8"/>
<feature type="region of interest" description="Disordered" evidence="1">
    <location>
        <begin position="413"/>
        <end position="454"/>
    </location>
</feature>
<dbReference type="EMBL" id="CDMY01000227">
    <property type="protein sequence ID" value="CEL95462.1"/>
    <property type="molecule type" value="Genomic_DNA"/>
</dbReference>
<reference evidence="3 4" key="1">
    <citation type="submission" date="2014-11" db="EMBL/GenBank/DDBJ databases">
        <authorList>
            <person name="Zhu J."/>
            <person name="Qi W."/>
            <person name="Song R."/>
        </authorList>
    </citation>
    <scope>NUCLEOTIDE SEQUENCE [LARGE SCALE GENOMIC DNA]</scope>
</reference>
<dbReference type="PhylomeDB" id="A0A0G4EGT8"/>
<dbReference type="VEuPathDB" id="CryptoDB:Vbra_11892"/>
<evidence type="ECO:0000313" key="3">
    <source>
        <dbReference type="EMBL" id="CEL95462.1"/>
    </source>
</evidence>